<name>A0ABS2NZ66_9BACI</name>
<sequence>MDKWISSILKLAAAQNLMKMFGYKRRKKRNLGTFASLLGIGLSTAAIFYGRNGENAMDGKAKPRPMQKHRSASDIMKTLQAKGLANPKDMAAFAEIAEEFTPMHKAPSQPGGNKQQRNAHQPSNNQHKANKNGQQTNKQNHK</sequence>
<protein>
    <submittedName>
        <fullName evidence="2">Uncharacterized protein</fullName>
    </submittedName>
</protein>
<dbReference type="Proteomes" id="UP000737402">
    <property type="component" value="Unassembled WGS sequence"/>
</dbReference>
<proteinExistence type="predicted"/>
<evidence type="ECO:0000256" key="1">
    <source>
        <dbReference type="SAM" id="MobiDB-lite"/>
    </source>
</evidence>
<dbReference type="EMBL" id="JAFBED010000003">
    <property type="protein sequence ID" value="MBM7619914.1"/>
    <property type="molecule type" value="Genomic_DNA"/>
</dbReference>
<feature type="region of interest" description="Disordered" evidence="1">
    <location>
        <begin position="99"/>
        <end position="142"/>
    </location>
</feature>
<evidence type="ECO:0000313" key="3">
    <source>
        <dbReference type="Proteomes" id="UP000737402"/>
    </source>
</evidence>
<reference evidence="2 3" key="1">
    <citation type="submission" date="2021-01" db="EMBL/GenBank/DDBJ databases">
        <title>Genomic Encyclopedia of Type Strains, Phase IV (KMG-IV): sequencing the most valuable type-strain genomes for metagenomic binning, comparative biology and taxonomic classification.</title>
        <authorList>
            <person name="Goeker M."/>
        </authorList>
    </citation>
    <scope>NUCLEOTIDE SEQUENCE [LARGE SCALE GENOMIC DNA]</scope>
    <source>
        <strain evidence="2 3">DSM 25879</strain>
    </source>
</reference>
<comment type="caution">
    <text evidence="2">The sequence shown here is derived from an EMBL/GenBank/DDBJ whole genome shotgun (WGS) entry which is preliminary data.</text>
</comment>
<organism evidence="2 3">
    <name type="scientific">Sutcliffiella tianshenii</name>
    <dbReference type="NCBI Taxonomy" id="1463404"/>
    <lineage>
        <taxon>Bacteria</taxon>
        <taxon>Bacillati</taxon>
        <taxon>Bacillota</taxon>
        <taxon>Bacilli</taxon>
        <taxon>Bacillales</taxon>
        <taxon>Bacillaceae</taxon>
        <taxon>Sutcliffiella</taxon>
    </lineage>
</organism>
<gene>
    <name evidence="2" type="ORF">JOC95_001766</name>
</gene>
<accession>A0ABS2NZ66</accession>
<dbReference type="RefSeq" id="WP_204415184.1">
    <property type="nucleotide sequence ID" value="NZ_JAFBED010000003.1"/>
</dbReference>
<evidence type="ECO:0000313" key="2">
    <source>
        <dbReference type="EMBL" id="MBM7619914.1"/>
    </source>
</evidence>
<feature type="compositionally biased region" description="Polar residues" evidence="1">
    <location>
        <begin position="110"/>
        <end position="142"/>
    </location>
</feature>
<keyword evidence="3" id="KW-1185">Reference proteome</keyword>